<reference evidence="1" key="1">
    <citation type="submission" date="2015-01" db="EMBL/GenBank/DDBJ databases">
        <title>The Genome Sequence of Cladophialophora bantiana CBS 173.52.</title>
        <authorList>
            <consortium name="The Broad Institute Genomics Platform"/>
            <person name="Cuomo C."/>
            <person name="de Hoog S."/>
            <person name="Gorbushina A."/>
            <person name="Stielow B."/>
            <person name="Teixiera M."/>
            <person name="Abouelleil A."/>
            <person name="Chapman S.B."/>
            <person name="Priest M."/>
            <person name="Young S.K."/>
            <person name="Wortman J."/>
            <person name="Nusbaum C."/>
            <person name="Birren B."/>
        </authorList>
    </citation>
    <scope>NUCLEOTIDE SEQUENCE [LARGE SCALE GENOMIC DNA]</scope>
    <source>
        <strain evidence="1">CBS 173.52</strain>
    </source>
</reference>
<dbReference type="GeneID" id="27702168"/>
<sequence>MADGFEIVSHLSYLKQLIHRYNAYKIRTRRIHLVWQLETKVDLGYIAVDLLNDALVGDTLSVDNGTNDISDEKSAKGKYFGLHPLGKLGSSAI</sequence>
<dbReference type="VEuPathDB" id="FungiDB:Z519_09240"/>
<dbReference type="EMBL" id="KN846994">
    <property type="protein sequence ID" value="KIW89811.1"/>
    <property type="molecule type" value="Genomic_DNA"/>
</dbReference>
<dbReference type="HOGENOM" id="CLU_2399470_0_0_1"/>
<gene>
    <name evidence="1" type="ORF">Z519_09240</name>
</gene>
<dbReference type="OrthoDB" id="4112385at2759"/>
<accession>A0A0D2EIB1</accession>
<dbReference type="AlphaFoldDB" id="A0A0D2EIB1"/>
<evidence type="ECO:0000313" key="1">
    <source>
        <dbReference type="EMBL" id="KIW89811.1"/>
    </source>
</evidence>
<dbReference type="Proteomes" id="UP000053789">
    <property type="component" value="Unassembled WGS sequence"/>
</dbReference>
<evidence type="ECO:0000313" key="2">
    <source>
        <dbReference type="Proteomes" id="UP000053789"/>
    </source>
</evidence>
<protein>
    <submittedName>
        <fullName evidence="1">Uncharacterized protein</fullName>
    </submittedName>
</protein>
<organism evidence="1 2">
    <name type="scientific">Cladophialophora bantiana (strain ATCC 10958 / CBS 173.52 / CDC B-1940 / NIH 8579)</name>
    <name type="common">Xylohypha bantiana</name>
    <dbReference type="NCBI Taxonomy" id="1442370"/>
    <lineage>
        <taxon>Eukaryota</taxon>
        <taxon>Fungi</taxon>
        <taxon>Dikarya</taxon>
        <taxon>Ascomycota</taxon>
        <taxon>Pezizomycotina</taxon>
        <taxon>Eurotiomycetes</taxon>
        <taxon>Chaetothyriomycetidae</taxon>
        <taxon>Chaetothyriales</taxon>
        <taxon>Herpotrichiellaceae</taxon>
        <taxon>Cladophialophora</taxon>
    </lineage>
</organism>
<name>A0A0D2EIB1_CLAB1</name>
<keyword evidence="2" id="KW-1185">Reference proteome</keyword>
<dbReference type="RefSeq" id="XP_016616480.1">
    <property type="nucleotide sequence ID" value="XM_016766964.1"/>
</dbReference>
<proteinExistence type="predicted"/>